<proteinExistence type="predicted"/>
<dbReference type="Proteomes" id="UP000283522">
    <property type="component" value="Unassembled WGS sequence"/>
</dbReference>
<name>A0A418PUL8_9BACT</name>
<accession>A0A418PUL8</accession>
<protein>
    <submittedName>
        <fullName evidence="1">Transcriptional regulator</fullName>
    </submittedName>
</protein>
<dbReference type="EMBL" id="QXML01000002">
    <property type="protein sequence ID" value="RIW17250.1"/>
    <property type="molecule type" value="Genomic_DNA"/>
</dbReference>
<dbReference type="RefSeq" id="WP_119476689.1">
    <property type="nucleotide sequence ID" value="NZ_QXML01000002.1"/>
</dbReference>
<sequence length="538" mass="62331">MKKILPLLIFILLGWNALAQVKFVSRFEIQGDPYDPLFEMMRIPNGLVSFRTYQARGFSSAKVFQYLVSDTELKSSGIKELSIKSGYEMVGYDTDGNNLFVLMAKGLTANADKYILQVNLESNVGFEIPAQNLLEVELVEFLVQKRKAIFMGSAEGRPVLQLYDLDDKSIRTVQGVYGNNTNVLQIRKMPELEALEVVVSRKGQYRDLETSIITFDMQGNLVREVKVDQFGEPGQEILEGLLLADENYQQVMIGSYGLNGRSSYQGMYIMEINEFGEYEFKLYTLEDFPNFYNYLGEKQKLKRDMEILEDLEKSKIPSIRNTYSIRDVRQTEDAYYVYFDQYNLITSRSGRPSGLAPNNSYRYDRINRMGYAPYYMDPFVSPNMATQVYGLTSEYQYVSAHFVKVAKSGEVIWDNSARYDDFTTTYPEPFGEIAVVGNDLYHLYVENDQIKASFFRNGERVFEHENFGLELLDENERIRNTDFASLRLVHWYDRYFILTGQQTIRSLGPDGREQIRDVFFMSKILVDGDLYQLEKEQD</sequence>
<evidence type="ECO:0000313" key="1">
    <source>
        <dbReference type="EMBL" id="RIW17250.1"/>
    </source>
</evidence>
<dbReference type="AlphaFoldDB" id="A0A418PUL8"/>
<gene>
    <name evidence="1" type="ORF">D0X99_05750</name>
</gene>
<comment type="caution">
    <text evidence="1">The sequence shown here is derived from an EMBL/GenBank/DDBJ whole genome shotgun (WGS) entry which is preliminary data.</text>
</comment>
<evidence type="ECO:0000313" key="2">
    <source>
        <dbReference type="Proteomes" id="UP000283522"/>
    </source>
</evidence>
<organism evidence="1 2">
    <name type="scientific">Algoriphagus lacus</name>
    <dbReference type="NCBI Taxonomy" id="2056311"/>
    <lineage>
        <taxon>Bacteria</taxon>
        <taxon>Pseudomonadati</taxon>
        <taxon>Bacteroidota</taxon>
        <taxon>Cytophagia</taxon>
        <taxon>Cytophagales</taxon>
        <taxon>Cyclobacteriaceae</taxon>
        <taxon>Algoriphagus</taxon>
    </lineage>
</organism>
<keyword evidence="2" id="KW-1185">Reference proteome</keyword>
<dbReference type="OrthoDB" id="1059469at2"/>
<reference evidence="1 2" key="1">
    <citation type="submission" date="2018-09" db="EMBL/GenBank/DDBJ databases">
        <authorList>
            <person name="Wang X."/>
            <person name="Du Z."/>
        </authorList>
    </citation>
    <scope>NUCLEOTIDE SEQUENCE [LARGE SCALE GENOMIC DNA]</scope>
    <source>
        <strain evidence="1 2">N3</strain>
    </source>
</reference>